<comment type="subcellular location">
    <subcellularLocation>
        <location evidence="2">Cytoplasm</location>
    </subcellularLocation>
</comment>
<dbReference type="GO" id="GO:0000049">
    <property type="term" value="F:tRNA binding"/>
    <property type="evidence" value="ECO:0007669"/>
    <property type="project" value="UniProtKB-UniRule"/>
</dbReference>
<dbReference type="EMBL" id="DSBW01000067">
    <property type="protein sequence ID" value="HED30623.1"/>
    <property type="molecule type" value="Genomic_DNA"/>
</dbReference>
<dbReference type="GO" id="GO:0051500">
    <property type="term" value="F:D-tyrosyl-tRNA(Tyr) deacylase activity"/>
    <property type="evidence" value="ECO:0007669"/>
    <property type="project" value="TreeGrafter"/>
</dbReference>
<organism evidence="3">
    <name type="scientific">Prosthecochloris aestuarii</name>
    <dbReference type="NCBI Taxonomy" id="1102"/>
    <lineage>
        <taxon>Bacteria</taxon>
        <taxon>Pseudomonadati</taxon>
        <taxon>Chlorobiota</taxon>
        <taxon>Chlorobiia</taxon>
        <taxon>Chlorobiales</taxon>
        <taxon>Chlorobiaceae</taxon>
        <taxon>Prosthecochloris</taxon>
    </lineage>
</organism>
<comment type="similarity">
    <text evidence="1 2">Belongs to the DTD family.</text>
</comment>
<dbReference type="AlphaFoldDB" id="A0A831WNG4"/>
<dbReference type="FunFam" id="3.50.80.10:FF:000001">
    <property type="entry name" value="D-aminoacyl-tRNA deacylase"/>
    <property type="match status" value="1"/>
</dbReference>
<evidence type="ECO:0000256" key="1">
    <source>
        <dbReference type="ARBA" id="ARBA00009673"/>
    </source>
</evidence>
<accession>A0A831WNG4</accession>
<comment type="subunit">
    <text evidence="2">Homodimer.</text>
</comment>
<dbReference type="HAMAP" id="MF_00518">
    <property type="entry name" value="Deacylase_Dtd"/>
    <property type="match status" value="1"/>
</dbReference>
<keyword evidence="2" id="KW-0963">Cytoplasm</keyword>
<dbReference type="GO" id="GO:0106026">
    <property type="term" value="F:Gly-tRNA(Ala) deacylase activity"/>
    <property type="evidence" value="ECO:0007669"/>
    <property type="project" value="UniProtKB-UniRule"/>
</dbReference>
<gene>
    <name evidence="2" type="primary">dtd</name>
    <name evidence="3" type="ORF">ENN50_02800</name>
</gene>
<sequence>MRAVVQRVTGASVTSGREICGSIERGMVVLLGVAPGDEQREIAWMVRKLLHLRMFDDREGKMNRSILDTEGSLLIVSQFTLYADTSRGNRPGFSFSAPYDTAKDIYDRFVSALRSACPLRVETGYFGASMSVRLSNDGPVTLIIDTP</sequence>
<comment type="function">
    <text evidence="2">An aminoacyl-tRNA editing enzyme that deacylates mischarged D-aminoacyl-tRNAs. Also deacylates mischarged glycyl-tRNA(Ala), protecting cells against glycine mischarging by AlaRS. Acts via tRNA-based rather than protein-based catalysis; rejects L-amino acids rather than detecting D-amino acids in the active site. By recycling D-aminoacyl-tRNA to D-amino acids and free tRNA molecules, this enzyme counteracts the toxicity associated with the formation of D-aminoacyl-tRNA entities in vivo and helps enforce protein L-homochirality.</text>
</comment>
<dbReference type="GO" id="GO:0005737">
    <property type="term" value="C:cytoplasm"/>
    <property type="evidence" value="ECO:0007669"/>
    <property type="project" value="UniProtKB-SubCell"/>
</dbReference>
<evidence type="ECO:0000256" key="2">
    <source>
        <dbReference type="HAMAP-Rule" id="MF_00518"/>
    </source>
</evidence>
<protein>
    <recommendedName>
        <fullName evidence="2">D-aminoacyl-tRNA deacylase</fullName>
        <shortName evidence="2">DTD</shortName>
        <ecNumber evidence="2">3.1.1.96</ecNumber>
    </recommendedName>
    <alternativeName>
        <fullName evidence="2">Gly-tRNA(Ala) deacylase</fullName>
        <ecNumber evidence="2">3.1.1.-</ecNumber>
    </alternativeName>
</protein>
<dbReference type="NCBIfam" id="TIGR00256">
    <property type="entry name" value="D-aminoacyl-tRNA deacylase"/>
    <property type="match status" value="1"/>
</dbReference>
<comment type="catalytic activity">
    <reaction evidence="2">
        <text>glycyl-tRNA(Ala) + H2O = tRNA(Ala) + glycine + H(+)</text>
        <dbReference type="Rhea" id="RHEA:53744"/>
        <dbReference type="Rhea" id="RHEA-COMP:9657"/>
        <dbReference type="Rhea" id="RHEA-COMP:13640"/>
        <dbReference type="ChEBI" id="CHEBI:15377"/>
        <dbReference type="ChEBI" id="CHEBI:15378"/>
        <dbReference type="ChEBI" id="CHEBI:57305"/>
        <dbReference type="ChEBI" id="CHEBI:78442"/>
        <dbReference type="ChEBI" id="CHEBI:78522"/>
    </reaction>
</comment>
<dbReference type="GO" id="GO:0019478">
    <property type="term" value="P:D-amino acid catabolic process"/>
    <property type="evidence" value="ECO:0007669"/>
    <property type="project" value="UniProtKB-UniRule"/>
</dbReference>
<dbReference type="GO" id="GO:0043908">
    <property type="term" value="F:Ser(Gly)-tRNA(Ala) hydrolase activity"/>
    <property type="evidence" value="ECO:0007669"/>
    <property type="project" value="UniProtKB-UniRule"/>
</dbReference>
<dbReference type="SUPFAM" id="SSF69500">
    <property type="entry name" value="DTD-like"/>
    <property type="match status" value="1"/>
</dbReference>
<keyword evidence="2" id="KW-0694">RNA-binding</keyword>
<dbReference type="EC" id="3.1.1.-" evidence="2"/>
<dbReference type="PANTHER" id="PTHR10472">
    <property type="entry name" value="D-TYROSYL-TRNA TYR DEACYLASE"/>
    <property type="match status" value="1"/>
</dbReference>
<reference evidence="3" key="1">
    <citation type="journal article" date="2020" name="mSystems">
        <title>Genome- and Community-Level Interaction Insights into Carbon Utilization and Element Cycling Functions of Hydrothermarchaeota in Hydrothermal Sediment.</title>
        <authorList>
            <person name="Zhou Z."/>
            <person name="Liu Y."/>
            <person name="Xu W."/>
            <person name="Pan J."/>
            <person name="Luo Z.H."/>
            <person name="Li M."/>
        </authorList>
    </citation>
    <scope>NUCLEOTIDE SEQUENCE [LARGE SCALE GENOMIC DNA]</scope>
    <source>
        <strain evidence="3">SpSt-1181</strain>
    </source>
</reference>
<dbReference type="InterPro" id="IPR023509">
    <property type="entry name" value="DTD-like_sf"/>
</dbReference>
<keyword evidence="2 3" id="KW-0378">Hydrolase</keyword>
<comment type="catalytic activity">
    <reaction evidence="2">
        <text>a D-aminoacyl-tRNA + H2O = a tRNA + a D-alpha-amino acid + H(+)</text>
        <dbReference type="Rhea" id="RHEA:13953"/>
        <dbReference type="Rhea" id="RHEA-COMP:10123"/>
        <dbReference type="Rhea" id="RHEA-COMP:10124"/>
        <dbReference type="ChEBI" id="CHEBI:15377"/>
        <dbReference type="ChEBI" id="CHEBI:15378"/>
        <dbReference type="ChEBI" id="CHEBI:59871"/>
        <dbReference type="ChEBI" id="CHEBI:78442"/>
        <dbReference type="ChEBI" id="CHEBI:79333"/>
        <dbReference type="EC" id="3.1.1.96"/>
    </reaction>
</comment>
<feature type="short sequence motif" description="Gly-cisPro motif, important for rejection of L-amino acids" evidence="2">
    <location>
        <begin position="138"/>
        <end position="139"/>
    </location>
</feature>
<dbReference type="Pfam" id="PF02580">
    <property type="entry name" value="Tyr_Deacylase"/>
    <property type="match status" value="1"/>
</dbReference>
<dbReference type="EC" id="3.1.1.96" evidence="2"/>
<dbReference type="Gene3D" id="3.50.80.10">
    <property type="entry name" value="D-tyrosyl-tRNA(Tyr) deacylase"/>
    <property type="match status" value="1"/>
</dbReference>
<evidence type="ECO:0000313" key="3">
    <source>
        <dbReference type="EMBL" id="HED30623.1"/>
    </source>
</evidence>
<dbReference type="InterPro" id="IPR003732">
    <property type="entry name" value="Daa-tRNA_deacyls_DTD"/>
</dbReference>
<comment type="caution">
    <text evidence="3">The sequence shown here is derived from an EMBL/GenBank/DDBJ whole genome shotgun (WGS) entry which is preliminary data.</text>
</comment>
<name>A0A831WNG4_PROAE</name>
<dbReference type="PANTHER" id="PTHR10472:SF5">
    <property type="entry name" value="D-AMINOACYL-TRNA DEACYLASE 1"/>
    <property type="match status" value="1"/>
</dbReference>
<proteinExistence type="inferred from homology"/>
<keyword evidence="2" id="KW-0820">tRNA-binding</keyword>
<dbReference type="Proteomes" id="UP000886335">
    <property type="component" value="Unassembled WGS sequence"/>
</dbReference>
<comment type="domain">
    <text evidence="2">A Gly-cisPro motif from one monomer fits into the active site of the other monomer to allow specific chiral rejection of L-amino acids.</text>
</comment>